<sequence length="81" mass="8335">MRTARDLGLISISPWTPRASGSASPAHGACVLSPEGCSMKSHEGGSIGPFSSGAVPHKHPVLPMSLSVPTESTDILTEPRT</sequence>
<dbReference type="Proteomes" id="UP000031443">
    <property type="component" value="Unassembled WGS sequence"/>
</dbReference>
<dbReference type="AlphaFoldDB" id="M7BIG3"/>
<accession>M7BIG3</accession>
<keyword evidence="3" id="KW-1185">Reference proteome</keyword>
<name>M7BIG3_CHEMY</name>
<evidence type="ECO:0000313" key="3">
    <source>
        <dbReference type="Proteomes" id="UP000031443"/>
    </source>
</evidence>
<feature type="region of interest" description="Disordered" evidence="1">
    <location>
        <begin position="60"/>
        <end position="81"/>
    </location>
</feature>
<evidence type="ECO:0000313" key="2">
    <source>
        <dbReference type="EMBL" id="EMP35440.1"/>
    </source>
</evidence>
<reference evidence="3" key="1">
    <citation type="journal article" date="2013" name="Nat. Genet.">
        <title>The draft genomes of soft-shell turtle and green sea turtle yield insights into the development and evolution of the turtle-specific body plan.</title>
        <authorList>
            <person name="Wang Z."/>
            <person name="Pascual-Anaya J."/>
            <person name="Zadissa A."/>
            <person name="Li W."/>
            <person name="Niimura Y."/>
            <person name="Huang Z."/>
            <person name="Li C."/>
            <person name="White S."/>
            <person name="Xiong Z."/>
            <person name="Fang D."/>
            <person name="Wang B."/>
            <person name="Ming Y."/>
            <person name="Chen Y."/>
            <person name="Zheng Y."/>
            <person name="Kuraku S."/>
            <person name="Pignatelli M."/>
            <person name="Herrero J."/>
            <person name="Beal K."/>
            <person name="Nozawa M."/>
            <person name="Li Q."/>
            <person name="Wang J."/>
            <person name="Zhang H."/>
            <person name="Yu L."/>
            <person name="Shigenobu S."/>
            <person name="Wang J."/>
            <person name="Liu J."/>
            <person name="Flicek P."/>
            <person name="Searle S."/>
            <person name="Wang J."/>
            <person name="Kuratani S."/>
            <person name="Yin Y."/>
            <person name="Aken B."/>
            <person name="Zhang G."/>
            <person name="Irie N."/>
        </authorList>
    </citation>
    <scope>NUCLEOTIDE SEQUENCE [LARGE SCALE GENOMIC DNA]</scope>
</reference>
<evidence type="ECO:0000256" key="1">
    <source>
        <dbReference type="SAM" id="MobiDB-lite"/>
    </source>
</evidence>
<proteinExistence type="predicted"/>
<gene>
    <name evidence="2" type="ORF">UY3_07403</name>
</gene>
<protein>
    <submittedName>
        <fullName evidence="2">Uncharacterized protein</fullName>
    </submittedName>
</protein>
<organism evidence="2 3">
    <name type="scientific">Chelonia mydas</name>
    <name type="common">Green sea-turtle</name>
    <name type="synonym">Chelonia agassizi</name>
    <dbReference type="NCBI Taxonomy" id="8469"/>
    <lineage>
        <taxon>Eukaryota</taxon>
        <taxon>Metazoa</taxon>
        <taxon>Chordata</taxon>
        <taxon>Craniata</taxon>
        <taxon>Vertebrata</taxon>
        <taxon>Euteleostomi</taxon>
        <taxon>Archelosauria</taxon>
        <taxon>Testudinata</taxon>
        <taxon>Testudines</taxon>
        <taxon>Cryptodira</taxon>
        <taxon>Durocryptodira</taxon>
        <taxon>Americhelydia</taxon>
        <taxon>Chelonioidea</taxon>
        <taxon>Cheloniidae</taxon>
        <taxon>Chelonia</taxon>
    </lineage>
</organism>
<dbReference type="EMBL" id="KB528689">
    <property type="protein sequence ID" value="EMP35440.1"/>
    <property type="molecule type" value="Genomic_DNA"/>
</dbReference>